<name>A0A0H3ZK48_9VIBR</name>
<reference evidence="2" key="1">
    <citation type="journal article" date="2015" name="MBio">
        <title>Eco-Evolutionary Dynamics of Episomes among Ecologically Cohesive Bacterial Populations.</title>
        <authorList>
            <person name="Xue H."/>
            <person name="Cordero O.X."/>
            <person name="Camas F.M."/>
            <person name="Trimble W."/>
            <person name="Meyer F."/>
            <person name="Guglielmini J."/>
            <person name="Rocha E.P."/>
            <person name="Polz M.F."/>
        </authorList>
    </citation>
    <scope>NUCLEOTIDE SEQUENCE</scope>
    <source>
        <strain evidence="2">1F_279</strain>
    </source>
</reference>
<dbReference type="EMBL" id="KP795487">
    <property type="protein sequence ID" value="AKN36393.1"/>
    <property type="molecule type" value="Genomic_DNA"/>
</dbReference>
<organism evidence="2">
    <name type="scientific">Vibrio tasmaniensis</name>
    <dbReference type="NCBI Taxonomy" id="212663"/>
    <lineage>
        <taxon>Bacteria</taxon>
        <taxon>Pseudomonadati</taxon>
        <taxon>Pseudomonadota</taxon>
        <taxon>Gammaproteobacteria</taxon>
        <taxon>Vibrionales</taxon>
        <taxon>Vibrionaceae</taxon>
        <taxon>Vibrio</taxon>
    </lineage>
</organism>
<feature type="domain" description="NrS-1 polymerase-like helicase" evidence="1">
    <location>
        <begin position="187"/>
        <end position="291"/>
    </location>
</feature>
<dbReference type="AlphaFoldDB" id="A0A0H3ZK48"/>
<proteinExistence type="predicted"/>
<dbReference type="SUPFAM" id="SSF52540">
    <property type="entry name" value="P-loop containing nucleoside triphosphate hydrolases"/>
    <property type="match status" value="1"/>
</dbReference>
<dbReference type="InterPro" id="IPR027417">
    <property type="entry name" value="P-loop_NTPase"/>
</dbReference>
<evidence type="ECO:0000313" key="2">
    <source>
        <dbReference type="EMBL" id="AKN36393.1"/>
    </source>
</evidence>
<sequence length="454" mass="52499">MTNNVTQLRARREILDDLEIQERINQRINHLNKTFTHVISNGKNYVVRTSSNSLDQPYLEFFTVREFKDMLSHESEVLTGYTKTMDEKIKPVADVWLKSGKANLCTKGITFYPIDKHYINGKLNSYFGLGASPMPYEFIDIGAYLLHLELIICNADKNCYEYLLNWLAHMVQKPIEKPEVAIVLKAGQGTGKGTFVDPIGKIISAHFVHLTEQSQVVGRFNSLLENKVLIFADEFFAGSKKHTDQLKGMITEKTAKIERKGVDSIMVPSFSRLIMASNHENIVSIEKDERRYLYLEVSEERKQDHDYFEALRQVIDNPKFTGQLLQFLLERDISNFNPRRVPQTKALGEQKLDNLDPLERWFYSCLKNGQLTGGQWPARELSSTLTTNVEAWLETKHLEVWGDVSRKLGHLLKKLNFRKVKQRISGSPEWMWEVPPLNDVRSSFCQYLNTEIEF</sequence>
<dbReference type="Gene3D" id="3.40.50.300">
    <property type="entry name" value="P-loop containing nucleotide triphosphate hydrolases"/>
    <property type="match status" value="1"/>
</dbReference>
<evidence type="ECO:0000259" key="1">
    <source>
        <dbReference type="Pfam" id="PF19263"/>
    </source>
</evidence>
<protein>
    <recommendedName>
        <fullName evidence="1">NrS-1 polymerase-like helicase domain-containing protein</fullName>
    </recommendedName>
</protein>
<dbReference type="InterPro" id="IPR045455">
    <property type="entry name" value="NrS-1_pol-like_helicase"/>
</dbReference>
<accession>A0A0H3ZK48</accession>
<dbReference type="Pfam" id="PF19263">
    <property type="entry name" value="DUF5906"/>
    <property type="match status" value="1"/>
</dbReference>